<feature type="region of interest" description="Disordered" evidence="3">
    <location>
        <begin position="223"/>
        <end position="243"/>
    </location>
</feature>
<feature type="compositionally biased region" description="Low complexity" evidence="3">
    <location>
        <begin position="91"/>
        <end position="102"/>
    </location>
</feature>
<dbReference type="EMBL" id="SPOF01000021">
    <property type="protein sequence ID" value="TIB11908.1"/>
    <property type="molecule type" value="Genomic_DNA"/>
</dbReference>
<feature type="compositionally biased region" description="Low complexity" evidence="3">
    <location>
        <begin position="377"/>
        <end position="386"/>
    </location>
</feature>
<sequence>MVEILTIQSLCNSDSPCRSSDLVLLVPHRCDYRKDTERVSVAEELLTTHLECFWQRSFVLLRTRGGLNQPKEKPKKSILEDSDDSDDDSGFKPPAKSSSSSSGGKGAGMVAQAAQATSSRIAKQLEDAKKLDDSVFEYDEVFDQMQSAREAVEASRKKESSTRAPKYIEGLAVAAEKRKLDRSRAEEKMIQKTREREGDEYQGTEEFVTEGYKKTLEEIRLAEEEEEAREKKERDGRGTGASAFMRGILDDKEEEHAAAMKAAQENKSNVIRPPASQTEIDSDSMLKKAQSKGNNVEIDDEGQAVDKVQLLSAGLNAGKKRRAPQGPSLPTSNNKEAGFKRQAVGTDASQAAIRERHSKMVEEQMLSLTKEKEEQQKSATQTQQAKTLERRNDESAIDAAKRRFAERRAKAGK</sequence>
<organism evidence="5 6">
    <name type="scientific">Wallemia ichthyophaga</name>
    <dbReference type="NCBI Taxonomy" id="245174"/>
    <lineage>
        <taxon>Eukaryota</taxon>
        <taxon>Fungi</taxon>
        <taxon>Dikarya</taxon>
        <taxon>Basidiomycota</taxon>
        <taxon>Wallemiomycotina</taxon>
        <taxon>Wallemiomycetes</taxon>
        <taxon>Wallemiales</taxon>
        <taxon>Wallemiaceae</taxon>
        <taxon>Wallemia</taxon>
    </lineage>
</organism>
<feature type="compositionally biased region" description="Basic and acidic residues" evidence="3">
    <location>
        <begin position="180"/>
        <end position="199"/>
    </location>
</feature>
<dbReference type="Proteomes" id="UP000306954">
    <property type="component" value="Unassembled WGS sequence"/>
</dbReference>
<evidence type="ECO:0000259" key="4">
    <source>
        <dbReference type="Pfam" id="PF09745"/>
    </source>
</evidence>
<feature type="region of interest" description="Disordered" evidence="3">
    <location>
        <begin position="180"/>
        <end position="209"/>
    </location>
</feature>
<reference evidence="5 6" key="1">
    <citation type="submission" date="2019-03" db="EMBL/GenBank/DDBJ databases">
        <title>Sequencing 23 genomes of Wallemia ichthyophaga.</title>
        <authorList>
            <person name="Gostincar C."/>
        </authorList>
    </citation>
    <scope>NUCLEOTIDE SEQUENCE [LARGE SCALE GENOMIC DNA]</scope>
    <source>
        <strain evidence="5 6">EXF-8621</strain>
    </source>
</reference>
<proteinExistence type="inferred from homology"/>
<feature type="region of interest" description="Disordered" evidence="3">
    <location>
        <begin position="255"/>
        <end position="413"/>
    </location>
</feature>
<dbReference type="PANTHER" id="PTHR47845:SF1">
    <property type="entry name" value="NUCLEAR SPECKLE SPLICING REGULATORY PROTEIN 1 HOMOLOG"/>
    <property type="match status" value="1"/>
</dbReference>
<evidence type="ECO:0000256" key="1">
    <source>
        <dbReference type="ARBA" id="ARBA00010126"/>
    </source>
</evidence>
<dbReference type="InterPro" id="IPR018612">
    <property type="entry name" value="NSRP1_N"/>
</dbReference>
<gene>
    <name evidence="5" type="ORF">E3P90_02243</name>
</gene>
<dbReference type="PANTHER" id="PTHR47845">
    <property type="entry name" value="NUCLEAR SPECKLE SPLICING REGULATORY PROTEIN 1 HOMOLOG"/>
    <property type="match status" value="1"/>
</dbReference>
<name>A0A4T0GTD9_WALIC</name>
<feature type="compositionally biased region" description="Basic and acidic residues" evidence="3">
    <location>
        <begin position="387"/>
        <end position="413"/>
    </location>
</feature>
<evidence type="ECO:0000256" key="3">
    <source>
        <dbReference type="SAM" id="MobiDB-lite"/>
    </source>
</evidence>
<feature type="compositionally biased region" description="Basic and acidic residues" evidence="3">
    <location>
        <begin position="223"/>
        <end position="237"/>
    </location>
</feature>
<feature type="region of interest" description="Disordered" evidence="3">
    <location>
        <begin position="69"/>
        <end position="112"/>
    </location>
</feature>
<feature type="compositionally biased region" description="Basic and acidic residues" evidence="3">
    <location>
        <begin position="70"/>
        <end position="79"/>
    </location>
</feature>
<comment type="similarity">
    <text evidence="1">Belongs to the NSRP1 family.</text>
</comment>
<comment type="caution">
    <text evidence="5">The sequence shown here is derived from an EMBL/GenBank/DDBJ whole genome shotgun (WGS) entry which is preliminary data.</text>
</comment>
<accession>A0A4T0GTD9</accession>
<feature type="domain" description="Nuclear speckle splicing regulatory protein 1 N-terminal" evidence="4">
    <location>
        <begin position="122"/>
        <end position="238"/>
    </location>
</feature>
<dbReference type="GO" id="GO:0000381">
    <property type="term" value="P:regulation of alternative mRNA splicing, via spliceosome"/>
    <property type="evidence" value="ECO:0007669"/>
    <property type="project" value="InterPro"/>
</dbReference>
<dbReference type="AlphaFoldDB" id="A0A4T0GTD9"/>
<keyword evidence="2" id="KW-0175">Coiled coil</keyword>
<evidence type="ECO:0000313" key="6">
    <source>
        <dbReference type="Proteomes" id="UP000306954"/>
    </source>
</evidence>
<protein>
    <recommendedName>
        <fullName evidence="4">Nuclear speckle splicing regulatory protein 1 N-terminal domain-containing protein</fullName>
    </recommendedName>
</protein>
<evidence type="ECO:0000256" key="2">
    <source>
        <dbReference type="ARBA" id="ARBA00023054"/>
    </source>
</evidence>
<feature type="compositionally biased region" description="Basic and acidic residues" evidence="3">
    <location>
        <begin position="353"/>
        <end position="362"/>
    </location>
</feature>
<evidence type="ECO:0000313" key="5">
    <source>
        <dbReference type="EMBL" id="TIB11908.1"/>
    </source>
</evidence>
<dbReference type="Pfam" id="PF09745">
    <property type="entry name" value="NSRP1_N"/>
    <property type="match status" value="1"/>
</dbReference>
<dbReference type="InterPro" id="IPR053246">
    <property type="entry name" value="NS_splicing_regulatory_protein"/>
</dbReference>